<evidence type="ECO:0000313" key="2">
    <source>
        <dbReference type="Proteomes" id="UP000304953"/>
    </source>
</evidence>
<evidence type="ECO:0000313" key="1">
    <source>
        <dbReference type="EMBL" id="TGY95597.1"/>
    </source>
</evidence>
<proteinExistence type="predicted"/>
<keyword evidence="1" id="KW-0547">Nucleotide-binding</keyword>
<gene>
    <name evidence="1" type="ORF">E5329_14305</name>
</gene>
<protein>
    <submittedName>
        <fullName evidence="1">ATP-binding protein</fullName>
    </submittedName>
</protein>
<dbReference type="Proteomes" id="UP000304953">
    <property type="component" value="Unassembled WGS sequence"/>
</dbReference>
<keyword evidence="2" id="KW-1185">Reference proteome</keyword>
<reference evidence="1" key="1">
    <citation type="submission" date="2019-04" db="EMBL/GenBank/DDBJ databases">
        <title>Microbes associate with the intestines of laboratory mice.</title>
        <authorList>
            <person name="Navarre W."/>
            <person name="Wong E."/>
            <person name="Huang K."/>
            <person name="Tropini C."/>
            <person name="Ng K."/>
            <person name="Yu B."/>
        </authorList>
    </citation>
    <scope>NUCLEOTIDE SEQUENCE</scope>
    <source>
        <strain evidence="1">NM01_1-7b</strain>
    </source>
</reference>
<name>A0AC61RV06_9FIRM</name>
<organism evidence="1 2">
    <name type="scientific">Petralouisia muris</name>
    <dbReference type="NCBI Taxonomy" id="3032872"/>
    <lineage>
        <taxon>Bacteria</taxon>
        <taxon>Bacillati</taxon>
        <taxon>Bacillota</taxon>
        <taxon>Clostridia</taxon>
        <taxon>Lachnospirales</taxon>
        <taxon>Lachnospiraceae</taxon>
        <taxon>Petralouisia</taxon>
    </lineage>
</organism>
<dbReference type="EMBL" id="SRYA01000027">
    <property type="protein sequence ID" value="TGY95597.1"/>
    <property type="molecule type" value="Genomic_DNA"/>
</dbReference>
<comment type="caution">
    <text evidence="1">The sequence shown here is derived from an EMBL/GenBank/DDBJ whole genome shotgun (WGS) entry which is preliminary data.</text>
</comment>
<accession>A0AC61RV06</accession>
<keyword evidence="1" id="KW-0067">ATP-binding</keyword>
<sequence>MFYSEHNDTQIKFTALQRHRTITKPSHCGQSAAPGCSVTGFAEAGILIVLNLLIGFWPGISSGIRYLVSAALILAGVYVRYRKYLEKAVFVLLMFYNFHGLSFLIANSIYQYGTDFLFHQMEPSSKEYLSEIYLSSAWCQWLLVIVYGLIFLAMVGILQKIVTGAWEMNWQDAVFLSSLNGAGILLARTVMDLSVVKMEQGMFLLFDEKKDMLWKVPLIALLLYLGELSAIYIFQKYGKLQRERQKHFMEEQQMKLLRQRLEEAEDFYGSIRRARHEMKNHMANLKGLAAGGNYQAAEQYVKKLEETMGTLEYQFATGNPVTDVVINDKYRKAVVFGIDFRVNFHYGPKDGVSVFDLGILLGNLLDNAIEACQRMKEGRRFIRLNLRRKNHFLLIEVENSFDGILRWEEGSPVPATRKKESLTGKKCSQRPGNAPAAAKQDGNCLWMEHGIGLTNVKEIAERYLGVMEMKINGNVFQVVVMLQQSDERSDGSSQ</sequence>